<evidence type="ECO:0000259" key="2">
    <source>
        <dbReference type="Pfam" id="PF22740"/>
    </source>
</evidence>
<feature type="region of interest" description="Disordered" evidence="1">
    <location>
        <begin position="1"/>
        <end position="38"/>
    </location>
</feature>
<reference evidence="3" key="1">
    <citation type="journal article" date="2020" name="Stud. Mycol.">
        <title>101 Dothideomycetes genomes: a test case for predicting lifestyles and emergence of pathogens.</title>
        <authorList>
            <person name="Haridas S."/>
            <person name="Albert R."/>
            <person name="Binder M."/>
            <person name="Bloem J."/>
            <person name="Labutti K."/>
            <person name="Salamov A."/>
            <person name="Andreopoulos B."/>
            <person name="Baker S."/>
            <person name="Barry K."/>
            <person name="Bills G."/>
            <person name="Bluhm B."/>
            <person name="Cannon C."/>
            <person name="Castanera R."/>
            <person name="Culley D."/>
            <person name="Daum C."/>
            <person name="Ezra D."/>
            <person name="Gonzalez J."/>
            <person name="Henrissat B."/>
            <person name="Kuo A."/>
            <person name="Liang C."/>
            <person name="Lipzen A."/>
            <person name="Lutzoni F."/>
            <person name="Magnuson J."/>
            <person name="Mondo S."/>
            <person name="Nolan M."/>
            <person name="Ohm R."/>
            <person name="Pangilinan J."/>
            <person name="Park H.-J."/>
            <person name="Ramirez L."/>
            <person name="Alfaro M."/>
            <person name="Sun H."/>
            <person name="Tritt A."/>
            <person name="Yoshinaga Y."/>
            <person name="Zwiers L.-H."/>
            <person name="Turgeon B."/>
            <person name="Goodwin S."/>
            <person name="Spatafora J."/>
            <person name="Crous P."/>
            <person name="Grigoriev I."/>
        </authorList>
    </citation>
    <scope>NUCLEOTIDE SEQUENCE</scope>
    <source>
        <strain evidence="3">CBS 121167</strain>
    </source>
</reference>
<evidence type="ECO:0000256" key="1">
    <source>
        <dbReference type="SAM" id="MobiDB-lite"/>
    </source>
</evidence>
<feature type="domain" description="RapZ C-terminal" evidence="2">
    <location>
        <begin position="26"/>
        <end position="140"/>
    </location>
</feature>
<dbReference type="OrthoDB" id="10267139at2759"/>
<dbReference type="AlphaFoldDB" id="A0A6A6B227"/>
<feature type="compositionally biased region" description="Polar residues" evidence="1">
    <location>
        <begin position="24"/>
        <end position="33"/>
    </location>
</feature>
<dbReference type="RefSeq" id="XP_033392785.1">
    <property type="nucleotide sequence ID" value="XM_033541265.1"/>
</dbReference>
<dbReference type="Pfam" id="PF22740">
    <property type="entry name" value="PapZ_C"/>
    <property type="match status" value="1"/>
</dbReference>
<accession>A0A6A6B227</accession>
<dbReference type="EMBL" id="ML995507">
    <property type="protein sequence ID" value="KAF2137067.1"/>
    <property type="molecule type" value="Genomic_DNA"/>
</dbReference>
<feature type="region of interest" description="Disordered" evidence="1">
    <location>
        <begin position="139"/>
        <end position="162"/>
    </location>
</feature>
<dbReference type="Proteomes" id="UP000799438">
    <property type="component" value="Unassembled WGS sequence"/>
</dbReference>
<dbReference type="GeneID" id="54298761"/>
<feature type="compositionally biased region" description="Low complexity" evidence="1">
    <location>
        <begin position="1"/>
        <end position="16"/>
    </location>
</feature>
<organism evidence="3 4">
    <name type="scientific">Aplosporella prunicola CBS 121167</name>
    <dbReference type="NCBI Taxonomy" id="1176127"/>
    <lineage>
        <taxon>Eukaryota</taxon>
        <taxon>Fungi</taxon>
        <taxon>Dikarya</taxon>
        <taxon>Ascomycota</taxon>
        <taxon>Pezizomycotina</taxon>
        <taxon>Dothideomycetes</taxon>
        <taxon>Dothideomycetes incertae sedis</taxon>
        <taxon>Botryosphaeriales</taxon>
        <taxon>Aplosporellaceae</taxon>
        <taxon>Aplosporella</taxon>
    </lineage>
</organism>
<evidence type="ECO:0000313" key="3">
    <source>
        <dbReference type="EMBL" id="KAF2137067.1"/>
    </source>
</evidence>
<sequence length="162" mass="18167">MTSAAPSYLPSATSTSPPLPNRTLYITSYDRNTPPSPKPALEYDVRLARNPVKHLRDLHTGLSQRVQDVLSTDARFEELFACAVGEIGETMLQIDGYERTRGGAKNGKRDSVQEGVAFAEKLGMHPWPEGWEVKVEHRDLSDEVRGEKARNREVQREMRGCS</sequence>
<proteinExistence type="predicted"/>
<dbReference type="InterPro" id="IPR053931">
    <property type="entry name" value="RapZ_C"/>
</dbReference>
<protein>
    <recommendedName>
        <fullName evidence="2">RapZ C-terminal domain-containing protein</fullName>
    </recommendedName>
</protein>
<keyword evidence="4" id="KW-1185">Reference proteome</keyword>
<evidence type="ECO:0000313" key="4">
    <source>
        <dbReference type="Proteomes" id="UP000799438"/>
    </source>
</evidence>
<gene>
    <name evidence="3" type="ORF">K452DRAFT_291858</name>
</gene>
<name>A0A6A6B227_9PEZI</name>